<accession>A0A380FX68</accession>
<dbReference type="Proteomes" id="UP000254047">
    <property type="component" value="Unassembled WGS sequence"/>
</dbReference>
<dbReference type="RefSeq" id="WP_103297356.1">
    <property type="nucleotide sequence ID" value="NZ_PPQT01000019.1"/>
</dbReference>
<feature type="compositionally biased region" description="Basic and acidic residues" evidence="1">
    <location>
        <begin position="260"/>
        <end position="271"/>
    </location>
</feature>
<proteinExistence type="predicted"/>
<gene>
    <name evidence="3" type="ORF">NCTC13830_00242</name>
</gene>
<feature type="transmembrane region" description="Helical" evidence="2">
    <location>
        <begin position="52"/>
        <end position="85"/>
    </location>
</feature>
<dbReference type="OrthoDB" id="2846347at2"/>
<organism evidence="3 4">
    <name type="scientific">Staphylococcus petrasii</name>
    <dbReference type="NCBI Taxonomy" id="1276936"/>
    <lineage>
        <taxon>Bacteria</taxon>
        <taxon>Bacillati</taxon>
        <taxon>Bacillota</taxon>
        <taxon>Bacilli</taxon>
        <taxon>Bacillales</taxon>
        <taxon>Staphylococcaceae</taxon>
        <taxon>Staphylococcus</taxon>
    </lineage>
</organism>
<evidence type="ECO:0000313" key="3">
    <source>
        <dbReference type="EMBL" id="SUM42720.1"/>
    </source>
</evidence>
<keyword evidence="2" id="KW-1133">Transmembrane helix</keyword>
<dbReference type="AlphaFoldDB" id="A0A380FX68"/>
<reference evidence="3 4" key="1">
    <citation type="submission" date="2018-06" db="EMBL/GenBank/DDBJ databases">
        <authorList>
            <consortium name="Pathogen Informatics"/>
            <person name="Doyle S."/>
        </authorList>
    </citation>
    <scope>NUCLEOTIDE SEQUENCE [LARGE SCALE GENOMIC DNA]</scope>
    <source>
        <strain evidence="3 4">NCTC13830</strain>
    </source>
</reference>
<protein>
    <submittedName>
        <fullName evidence="3">Uncharacterized protein</fullName>
    </submittedName>
</protein>
<keyword evidence="2" id="KW-0472">Membrane</keyword>
<dbReference type="EMBL" id="UHDO01000001">
    <property type="protein sequence ID" value="SUM42720.1"/>
    <property type="molecule type" value="Genomic_DNA"/>
</dbReference>
<evidence type="ECO:0000256" key="2">
    <source>
        <dbReference type="SAM" id="Phobius"/>
    </source>
</evidence>
<evidence type="ECO:0000313" key="4">
    <source>
        <dbReference type="Proteomes" id="UP000254047"/>
    </source>
</evidence>
<name>A0A380FX68_9STAP</name>
<feature type="region of interest" description="Disordered" evidence="1">
    <location>
        <begin position="250"/>
        <end position="271"/>
    </location>
</feature>
<keyword evidence="2" id="KW-0812">Transmembrane</keyword>
<evidence type="ECO:0000256" key="1">
    <source>
        <dbReference type="SAM" id="MobiDB-lite"/>
    </source>
</evidence>
<sequence length="271" mass="30558">MNNSKEQLMSDIALMIKGKTQIQNCNNTINKENNKLRKMTLNNIKRKNMLFFLLPALAIIILSIILFHSVGLFFIGAIVFGVWIFQNKKIKNPSKHFLTSNRYENAQKEVFEQDSAKLALQNIRSNQNTLSEINQTLNASDVYNRIPNSYSNIDALSAMFNYLYNQRADTLKEAINLFETESHQARLEGQQKHILSKVTETSIDARAARYVSNLAATNSAASAHWAREASHNSAEARDYAASANYHASEASRKAGYAAADAHKARKNTERL</sequence>